<protein>
    <submittedName>
        <fullName evidence="1">Uncharacterized protein</fullName>
    </submittedName>
</protein>
<sequence>MGVWLEALLCVVGQLPKSKLWPVGIEHAHGRAKTICLTARPQSRRISNAFLVEWAGVQGYSLVGNALLFASVIISRSTGFSATRITHSQ</sequence>
<proteinExistence type="predicted"/>
<evidence type="ECO:0000313" key="2">
    <source>
        <dbReference type="Proteomes" id="UP001367508"/>
    </source>
</evidence>
<organism evidence="1 2">
    <name type="scientific">Canavalia gladiata</name>
    <name type="common">Sword bean</name>
    <name type="synonym">Dolichos gladiatus</name>
    <dbReference type="NCBI Taxonomy" id="3824"/>
    <lineage>
        <taxon>Eukaryota</taxon>
        <taxon>Viridiplantae</taxon>
        <taxon>Streptophyta</taxon>
        <taxon>Embryophyta</taxon>
        <taxon>Tracheophyta</taxon>
        <taxon>Spermatophyta</taxon>
        <taxon>Magnoliopsida</taxon>
        <taxon>eudicotyledons</taxon>
        <taxon>Gunneridae</taxon>
        <taxon>Pentapetalae</taxon>
        <taxon>rosids</taxon>
        <taxon>fabids</taxon>
        <taxon>Fabales</taxon>
        <taxon>Fabaceae</taxon>
        <taxon>Papilionoideae</taxon>
        <taxon>50 kb inversion clade</taxon>
        <taxon>NPAAA clade</taxon>
        <taxon>indigoferoid/millettioid clade</taxon>
        <taxon>Phaseoleae</taxon>
        <taxon>Canavalia</taxon>
    </lineage>
</organism>
<name>A0AAN9JW42_CANGL</name>
<keyword evidence="2" id="KW-1185">Reference proteome</keyword>
<reference evidence="1 2" key="1">
    <citation type="submission" date="2024-01" db="EMBL/GenBank/DDBJ databases">
        <title>The genomes of 5 underutilized Papilionoideae crops provide insights into root nodulation and disease resistanc.</title>
        <authorList>
            <person name="Jiang F."/>
        </authorList>
    </citation>
    <scope>NUCLEOTIDE SEQUENCE [LARGE SCALE GENOMIC DNA]</scope>
    <source>
        <strain evidence="1">LVBAO_FW01</strain>
        <tissue evidence="1">Leaves</tissue>
    </source>
</reference>
<dbReference type="EMBL" id="JAYMYQ010000011">
    <property type="protein sequence ID" value="KAK7306580.1"/>
    <property type="molecule type" value="Genomic_DNA"/>
</dbReference>
<comment type="caution">
    <text evidence="1">The sequence shown here is derived from an EMBL/GenBank/DDBJ whole genome shotgun (WGS) entry which is preliminary data.</text>
</comment>
<accession>A0AAN9JW42</accession>
<dbReference type="Proteomes" id="UP001367508">
    <property type="component" value="Unassembled WGS sequence"/>
</dbReference>
<gene>
    <name evidence="1" type="ORF">VNO77_44529</name>
</gene>
<dbReference type="AlphaFoldDB" id="A0AAN9JW42"/>
<evidence type="ECO:0000313" key="1">
    <source>
        <dbReference type="EMBL" id="KAK7306580.1"/>
    </source>
</evidence>